<proteinExistence type="predicted"/>
<keyword evidence="2" id="KW-1185">Reference proteome</keyword>
<sequence length="47" mass="5209">MKFMITIFKDEDGMFIAVGWEVARGTLRSLISKAGITIEGFLEALDS</sequence>
<organism evidence="1 2">
    <name type="scientific">Nostoc paludosum FACHB-159</name>
    <dbReference type="NCBI Taxonomy" id="2692908"/>
    <lineage>
        <taxon>Bacteria</taxon>
        <taxon>Bacillati</taxon>
        <taxon>Cyanobacteriota</taxon>
        <taxon>Cyanophyceae</taxon>
        <taxon>Nostocales</taxon>
        <taxon>Nostocaceae</taxon>
        <taxon>Nostoc</taxon>
    </lineage>
</organism>
<accession>A0ABR8KF08</accession>
<evidence type="ECO:0000313" key="2">
    <source>
        <dbReference type="Proteomes" id="UP000637383"/>
    </source>
</evidence>
<dbReference type="EMBL" id="JACJTU010000034">
    <property type="protein sequence ID" value="MBD2737620.1"/>
    <property type="molecule type" value="Genomic_DNA"/>
</dbReference>
<evidence type="ECO:0000313" key="1">
    <source>
        <dbReference type="EMBL" id="MBD2737620.1"/>
    </source>
</evidence>
<protein>
    <submittedName>
        <fullName evidence="1">Uncharacterized protein</fullName>
    </submittedName>
</protein>
<dbReference type="Proteomes" id="UP000637383">
    <property type="component" value="Unassembled WGS sequence"/>
</dbReference>
<gene>
    <name evidence="1" type="ORF">H6H03_27675</name>
</gene>
<name>A0ABR8KF08_9NOSO</name>
<reference evidence="1 2" key="1">
    <citation type="journal article" date="2020" name="ISME J.">
        <title>Comparative genomics reveals insights into cyanobacterial evolution and habitat adaptation.</title>
        <authorList>
            <person name="Chen M.Y."/>
            <person name="Teng W.K."/>
            <person name="Zhao L."/>
            <person name="Hu C.X."/>
            <person name="Zhou Y.K."/>
            <person name="Han B.P."/>
            <person name="Song L.R."/>
            <person name="Shu W.S."/>
        </authorList>
    </citation>
    <scope>NUCLEOTIDE SEQUENCE [LARGE SCALE GENOMIC DNA]</scope>
    <source>
        <strain evidence="1 2">FACHB-159</strain>
    </source>
</reference>
<comment type="caution">
    <text evidence="1">The sequence shown here is derived from an EMBL/GenBank/DDBJ whole genome shotgun (WGS) entry which is preliminary data.</text>
</comment>